<proteinExistence type="predicted"/>
<dbReference type="InterPro" id="IPR036736">
    <property type="entry name" value="ACP-like_sf"/>
</dbReference>
<evidence type="ECO:0000256" key="3">
    <source>
        <dbReference type="ARBA" id="ARBA00022737"/>
    </source>
</evidence>
<dbReference type="GO" id="GO:0003824">
    <property type="term" value="F:catalytic activity"/>
    <property type="evidence" value="ECO:0007669"/>
    <property type="project" value="InterPro"/>
</dbReference>
<sequence>MKFFEILNQCKANNIKLAVKDGKILVHGDKERITDDIVTGLKAHKDDIVKWLSNGDGNSGTVAAIPKIGRDQSLPLSYAQQRLWFIDHIEQGSAQFNMVTALRVRGNFDLLAAELAVTRIIERHEPLRTRFAERNGEPVQVIPDTFAFALHYLDLSSMEQSQQQTRVRELIEEDKRSPFNLSTDIMVRASYLLLAAAGAPASATHEQEGVLLFNVHHIASDGWSTGLLVDEFILQYQTALLDKPNPLPPLGIQYADYAYWQREWLTREIIEHQLTFWADQLRDLPAVHNMPLDFPRPDVKTYAGAIIKDHLPAHFSKQIKTLSNKFDATPFMVLHAAFSLLLARHSNSHDQVVGTPIANRKRVELEPLIGFFVNTLVLRTRTNFEYFHELLEHVKQVNLNAQENQDVPFEQVIDRCQAPRNMQYTPLFQIAFSMDTTRQSELRLPGLNFSRLEGEGYQGANFDLELAVDITDDGLVLGWIYDTAIFKAETIQSLGNHMQRLLAELIDSPDAKIADLQLLSAQEIHHLVQELNAGDASYPRTVRIHELFEQRVLDYPDAIAVTGGDVRLTYREINVRANRVAHCLMAEGVGRNHLVGIYARRSADFLVGILATMKAGAAYVPLDLSNPPERLNYMVDNARLAVVLTQEVLAGSLDLPSSCTQLFLDQQSLFANYPVTNPGVPGSEEDYAYMIYTSGSTGQPKGALVHHAGALNHIFAEFDVLGFMRDGELQPRNFLQSAASSSDVSVWQFLAPLVSGGKTVIIEDTTDIEQLLYLIQAEQIHLIQTAPVVLQLLVDYLEHHVAGTRPITPLQWLMIIAEPCSVPLINKWFHFNPHIPVMNGFGPTEASDDITYHIMREPLDARISSIPIGKAIPNMNMYVLDDRQQLLPKGVVGELCVSGVGVGPGYWQNPERNAQAFVVNPYRNFPGSHGDRLYRTGDLGRWLPTGELEFIGRIDHQVKIRGFRIELGEIEYQLARCDGVSGCCVLVREDHPGDKRIVAYLVPVREEFIDDWQWLDRIKTSLQSCLANYMLPSAYVVLREFPLTPADKIDKKALPAPEANHQQVLQAPMQTQTQRALAGIWATLLKIDAALIGLNSNFFNLGGHSILAVRMVAMVRSIFSLELPLKAVFQTPDLQGLATLLDAGNNRPVRPLVTPMDPAIDPIPLSFAQQRLWVIDKMENGSAQYNIPRALKIQGAFSVESAEEAIRRIIQRHQVLRTVFIEKDGLPTQKVLRDFSFKLSVIDLSKLNASDVIERVNALVHSDAVQLFDLGADLMVRASYVRISEQAGWVDGVLLFNMHHIAADGWSIGVLVNEFVQQYQALSRGEDKCLPPLAIQYADYACWQRQWLHGDIYEQQLHYWQRQLADAPPVHNVSLDFPRSARRDRAAGEVTCQLTGSLSERLQSVARLHQVTPFMLLHAALALVLSRHSNSDDIIIGSPVANRLQSELEPLIGFFVNTLVLRVRTDYPTLGEYLAHVKKTNLDAQANQDVPFEQVVEQCHVARSLDHTALFQIMFKMDTTEKSNLDLPGLAISPLPEAPVAKFELNISVHLGADSLVITWTYDKSLFRPERIEQLSAHLSRLLESIAAMPTAHLRDLQMLSEEEKDHLLYELNATQYEHPTDTLIHTQFESCAASYPDNCAIICGAQRMAYRELNEAANRLAHYLYGQGVGEGTFVGIRVKRSIEMIVGIMAVLKTGAAYVPFDPEHPPSRLSYVIEDTGLEFVLSQRDLSPSLAFLGNLRVIDLDVFFYTEEYRDYPSCNLITRKTLLPDTLAYVIYTSGSTGRPKGVVVNHATLANFLHFAVRAFMPDYVEGAVVSSTLAFDATVGSLYPPLFCGRYIELLPDDENMLDDLERCLLRTDRSLMFKITPAHLAAIAGKDELQKNPVSRHVLVIAGEQLLARNLYRWKTSLLPAAELINEYGPTETTVGSTTFHGVNDMVIRADSANAVPIGRPVDNARLYILDKQHQLVPKGAVGQLYIAGAGVAVGYTNAQLTTEKFIDVHIENEINERVYKTGDLVRYLPDGNVEFLGRIDHQVKIRGFRIELAEIEYQLSMCRGVAANVVQVREDEPGHKRLVAYVVPETAADNNTAGDRQWIDSIRNTLQDVLASHMQPSIYVILKALPLNVSGKVDKLSLPVPDITALQTDYAAPETPVEKSLVDIWAGLLKIPAGKLSVNANFFELGGDSILSIQVVSRSAQRGMHFSIKDLFNAQSVRRLATLVRARARVSAPQAPVTGAMPLLPIQRRFFEDETDWHHYNQAVLLRTPPGFDPAILPAMVRKLYERHDALRLAFTRRDGEWVAEHQPPGDPLLDGCIETCLWQSPDYEAVGDYATGIHSSLRPEQAKLFKAAYIKPAQPQAVGRLLIVIHHLVVDGVSWRVLLDDLETLYNQAMAGQVLQLGEKTSSFQQWGQWLCEYVDGPALIEERGYWLKAFARPVQYLRDLPVNNTAINPGGQAVGTGLNEVSFKLEKVLTTQLLHDSQRAYRTTISELLLSALLLGVHQWGGGKSLRIDLESHGRESLTDTLDISQTLGWFTTVFPLTLVLDETSLPSIISDVKEQYRAIPHNGIGFGILKYLGLDPDFNDLPASEMVFNYLGQFDQVSGGDKKFSLANESSGVAISPARKRHYPLAFNGLVIDGCLNFHLTFDPGRYNTNAMQRLMDTMAQALAEIIHHCISTRHGRYTPADFPLAKVTREQLLQWRFEQPIEDLYPATSMQVGMIYHNMVSPATYVTQTTMRLRNLQLPLFRQAWESVIEQHSIFRTGFVGIESDLAYQYVNKSVDLPWIEKDLSQLSGDAQDAAIETIRLEDKLQGFNAEAAPLMRLIVLSVGQGIHHIIWSHQHALLDGWSKQRVFSEIVNRYDALVNNRPLNLAPPPQFKEYIQWLRGKNSMAGLGYWKEKLNGVDSPTELPLANASQKRGDGVEPLKYEIVLGDRETTDLTNLARSTHTTLNVVMQAAWALLLARYSHRPEVVFGVTTSGRPPELPHIENMVGLFINTIPNLVTIDYTSSIRQWLRVIHENMVEAEDFSYVPLQQIQQQAPFRGSLFESLLLFENYPVDRVPSNSLDVIAVGSYEKTNFPLCITIEQRESIVVRFELEQGLYTLQSAQQIANNFRNILSGFLNVDAPVSAVDLLAPAEQAEWLGQWSDTRQFLESNRHIHDYIECHSTENPDSISIVCDGHSITYKELNSKVNQLSNYLAHRGVKPGQVIGILVERSINMVISLLAVMRSGAAYLPLDSIYPLDRLSYMLESADASFIISDEQGEKLLLERNAAVINLERHARDISLFSTDSPSTVVDINSQAYVIFTSGSTGKPKGVKVGHNSLINFLLSMKDIPGITRADKMLALTTISFDIHALEIFFPLIAGATIVIGKRDLLLDRQLLSRALDTHAISMVQATPSTWNALFNSDWVPSRPIKVLSGGEALDFALKEKIISRDNIRLFNLYGPTETTVYSLIAEMYKGESVHIGKPIANTHLFIVNAHEQVVPNGACGELYIGGGGVSLGYINNAEETKKRFINLATGGQIVPVYKTGDIVKINGEGKLEYIRRADNQIKLRGYRIELGEIKSKVMENNAVSRVEIAVKAIGGEQCLVAYIERKKSTRNIFNADDDNALIGAIRAVLTDALPSYMVPSRYAVLGEFPKTLNNKIDFKRLCEVDGDVYVDDVFQPESVIDRELAQIWSSILGVELERIGLNSNFFELGGHSLFAVRMVKEINTHFNIRIETMKVVKAKNLAETSKMIASMGVEH</sequence>
<dbReference type="InterPro" id="IPR020845">
    <property type="entry name" value="AMP-binding_CS"/>
</dbReference>
<dbReference type="CDD" id="cd19531">
    <property type="entry name" value="LCL_NRPS-like"/>
    <property type="match status" value="2"/>
</dbReference>
<dbReference type="EMBL" id="NHNI01000001">
    <property type="protein sequence ID" value="OZY86396.1"/>
    <property type="molecule type" value="Genomic_DNA"/>
</dbReference>
<dbReference type="Gene3D" id="3.30.300.30">
    <property type="match status" value="3"/>
</dbReference>
<evidence type="ECO:0000313" key="6">
    <source>
        <dbReference type="Proteomes" id="UP000216101"/>
    </source>
</evidence>
<dbReference type="PANTHER" id="PTHR45527:SF1">
    <property type="entry name" value="FATTY ACID SYNTHASE"/>
    <property type="match status" value="1"/>
</dbReference>
<dbReference type="FunFam" id="3.40.50.980:FF:000001">
    <property type="entry name" value="Non-ribosomal peptide synthetase"/>
    <property type="match status" value="3"/>
</dbReference>
<feature type="domain" description="Carrier" evidence="4">
    <location>
        <begin position="2150"/>
        <end position="2226"/>
    </location>
</feature>
<evidence type="ECO:0000256" key="1">
    <source>
        <dbReference type="ARBA" id="ARBA00022450"/>
    </source>
</evidence>
<dbReference type="Proteomes" id="UP000216101">
    <property type="component" value="Unassembled WGS sequence"/>
</dbReference>
<dbReference type="PANTHER" id="PTHR45527">
    <property type="entry name" value="NONRIBOSOMAL PEPTIDE SYNTHETASE"/>
    <property type="match status" value="1"/>
</dbReference>
<dbReference type="SUPFAM" id="SSF52777">
    <property type="entry name" value="CoA-dependent acyltransferases"/>
    <property type="match status" value="8"/>
</dbReference>
<dbReference type="GO" id="GO:0031177">
    <property type="term" value="F:phosphopantetheine binding"/>
    <property type="evidence" value="ECO:0007669"/>
    <property type="project" value="InterPro"/>
</dbReference>
<dbReference type="GO" id="GO:0043041">
    <property type="term" value="P:amino acid activation for nonribosomal peptide biosynthetic process"/>
    <property type="evidence" value="ECO:0007669"/>
    <property type="project" value="TreeGrafter"/>
</dbReference>
<protein>
    <recommendedName>
        <fullName evidence="4">Carrier domain-containing protein</fullName>
    </recommendedName>
</protein>
<dbReference type="SMART" id="SM00823">
    <property type="entry name" value="PKS_PP"/>
    <property type="match status" value="3"/>
</dbReference>
<dbReference type="CDD" id="cd05930">
    <property type="entry name" value="A_NRPS"/>
    <property type="match status" value="2"/>
</dbReference>
<dbReference type="SUPFAM" id="SSF47336">
    <property type="entry name" value="ACP-like"/>
    <property type="match status" value="3"/>
</dbReference>
<gene>
    <name evidence="5" type="ORF">CBP51_05045</name>
</gene>
<dbReference type="InterPro" id="IPR044894">
    <property type="entry name" value="TubC_N_sf"/>
</dbReference>
<dbReference type="Gene3D" id="3.30.559.30">
    <property type="entry name" value="Nonribosomal peptide synthetase, condensation domain"/>
    <property type="match status" value="4"/>
</dbReference>
<feature type="domain" description="Carrier" evidence="4">
    <location>
        <begin position="1068"/>
        <end position="1145"/>
    </location>
</feature>
<evidence type="ECO:0000256" key="2">
    <source>
        <dbReference type="ARBA" id="ARBA00022553"/>
    </source>
</evidence>
<keyword evidence="3" id="KW-0677">Repeat</keyword>
<dbReference type="Gene3D" id="3.30.559.10">
    <property type="entry name" value="Chloramphenicol acetyltransferase-like domain"/>
    <property type="match status" value="4"/>
</dbReference>
<dbReference type="InterPro" id="IPR001242">
    <property type="entry name" value="Condensation_dom"/>
</dbReference>
<dbReference type="InterPro" id="IPR045851">
    <property type="entry name" value="AMP-bd_C_sf"/>
</dbReference>
<dbReference type="GO" id="GO:0044550">
    <property type="term" value="P:secondary metabolite biosynthetic process"/>
    <property type="evidence" value="ECO:0007669"/>
    <property type="project" value="TreeGrafter"/>
</dbReference>
<dbReference type="Pfam" id="PF00501">
    <property type="entry name" value="AMP-binding"/>
    <property type="match status" value="3"/>
</dbReference>
<dbReference type="InterPro" id="IPR023213">
    <property type="entry name" value="CAT-like_dom_sf"/>
</dbReference>
<comment type="caution">
    <text evidence="5">The sequence shown here is derived from an EMBL/GenBank/DDBJ whole genome shotgun (WGS) entry which is preliminary data.</text>
</comment>
<dbReference type="NCBIfam" id="NF003417">
    <property type="entry name" value="PRK04813.1"/>
    <property type="match status" value="3"/>
</dbReference>
<dbReference type="Gene3D" id="1.10.10.1830">
    <property type="entry name" value="Non-ribosomal peptide synthase, adenylation domain"/>
    <property type="match status" value="1"/>
</dbReference>
<dbReference type="Gene3D" id="1.10.1200.10">
    <property type="entry name" value="ACP-like"/>
    <property type="match status" value="3"/>
</dbReference>
<dbReference type="Pfam" id="PF00668">
    <property type="entry name" value="Condensation"/>
    <property type="match status" value="4"/>
</dbReference>
<accession>A0A266Q9U6</accession>
<dbReference type="GO" id="GO:0005737">
    <property type="term" value="C:cytoplasm"/>
    <property type="evidence" value="ECO:0007669"/>
    <property type="project" value="TreeGrafter"/>
</dbReference>
<dbReference type="InterPro" id="IPR010071">
    <property type="entry name" value="AA_adenyl_dom"/>
</dbReference>
<dbReference type="InterPro" id="IPR025110">
    <property type="entry name" value="AMP-bd_C"/>
</dbReference>
<feature type="domain" description="Carrier" evidence="4">
    <location>
        <begin position="3667"/>
        <end position="3744"/>
    </location>
</feature>
<dbReference type="InterPro" id="IPR000873">
    <property type="entry name" value="AMP-dep_synth/lig_dom"/>
</dbReference>
<evidence type="ECO:0000259" key="4">
    <source>
        <dbReference type="PROSITE" id="PS50075"/>
    </source>
</evidence>
<name>A0A266Q9U6_9GAMM</name>
<dbReference type="Gene3D" id="3.40.50.980">
    <property type="match status" value="6"/>
</dbReference>
<dbReference type="SUPFAM" id="SSF56801">
    <property type="entry name" value="Acetyl-CoA synthetase-like"/>
    <property type="match status" value="3"/>
</dbReference>
<dbReference type="Gene3D" id="2.30.38.10">
    <property type="entry name" value="Luciferase, Domain 3"/>
    <property type="match status" value="3"/>
</dbReference>
<dbReference type="NCBIfam" id="TIGR01720">
    <property type="entry name" value="NRPS-para261"/>
    <property type="match status" value="1"/>
</dbReference>
<dbReference type="NCBIfam" id="TIGR01733">
    <property type="entry name" value="AA-adenyl-dom"/>
    <property type="match status" value="3"/>
</dbReference>
<reference evidence="6" key="1">
    <citation type="submission" date="2017-05" db="EMBL/GenBank/DDBJ databases">
        <authorList>
            <person name="Barney B.M."/>
        </authorList>
    </citation>
    <scope>NUCLEOTIDE SEQUENCE [LARGE SCALE GENOMIC DNA]</scope>
    <source>
        <strain evidence="6">PSBB022</strain>
    </source>
</reference>
<dbReference type="InterPro" id="IPR009081">
    <property type="entry name" value="PP-bd_ACP"/>
</dbReference>
<evidence type="ECO:0000313" key="5">
    <source>
        <dbReference type="EMBL" id="OZY86396.1"/>
    </source>
</evidence>
<dbReference type="PROSITE" id="PS50075">
    <property type="entry name" value="CARRIER"/>
    <property type="match status" value="3"/>
</dbReference>
<keyword evidence="6" id="KW-1185">Reference proteome</keyword>
<dbReference type="PROSITE" id="PS00455">
    <property type="entry name" value="AMP_BINDING"/>
    <property type="match status" value="3"/>
</dbReference>
<dbReference type="Pfam" id="PF13193">
    <property type="entry name" value="AMP-binding_C"/>
    <property type="match status" value="2"/>
</dbReference>
<dbReference type="CDD" id="cd19534">
    <property type="entry name" value="E_NRPS"/>
    <property type="match status" value="1"/>
</dbReference>
<dbReference type="InterPro" id="IPR020806">
    <property type="entry name" value="PKS_PP-bd"/>
</dbReference>
<dbReference type="InterPro" id="IPR010060">
    <property type="entry name" value="NRPS_synth"/>
</dbReference>
<dbReference type="RefSeq" id="WP_094984066.1">
    <property type="nucleotide sequence ID" value="NZ_NHNI01000001.1"/>
</dbReference>
<organism evidence="5 6">
    <name type="scientific">Cellvibrio mixtus</name>
    <dbReference type="NCBI Taxonomy" id="39650"/>
    <lineage>
        <taxon>Bacteria</taxon>
        <taxon>Pseudomonadati</taxon>
        <taxon>Pseudomonadota</taxon>
        <taxon>Gammaproteobacteria</taxon>
        <taxon>Cellvibrionales</taxon>
        <taxon>Cellvibrionaceae</taxon>
        <taxon>Cellvibrio</taxon>
    </lineage>
</organism>
<keyword evidence="1" id="KW-0596">Phosphopantetheine</keyword>
<keyword evidence="2" id="KW-0597">Phosphoprotein</keyword>
<dbReference type="Pfam" id="PF00550">
    <property type="entry name" value="PP-binding"/>
    <property type="match status" value="3"/>
</dbReference>
<dbReference type="FunFam" id="3.30.300.30:FF:000015">
    <property type="entry name" value="Nonribosomal peptide synthase SidD"/>
    <property type="match status" value="3"/>
</dbReference>